<comment type="caution">
    <text evidence="2">The sequence shown here is derived from an EMBL/GenBank/DDBJ whole genome shotgun (WGS) entry which is preliminary data.</text>
</comment>
<accession>A0AAN6P5Z5</accession>
<proteinExistence type="predicted"/>
<dbReference type="Proteomes" id="UP001303115">
    <property type="component" value="Unassembled WGS sequence"/>
</dbReference>
<reference evidence="3" key="1">
    <citation type="journal article" date="2023" name="Mol. Phylogenet. Evol.">
        <title>Genome-scale phylogeny and comparative genomics of the fungal order Sordariales.</title>
        <authorList>
            <person name="Hensen N."/>
            <person name="Bonometti L."/>
            <person name="Westerberg I."/>
            <person name="Brannstrom I.O."/>
            <person name="Guillou S."/>
            <person name="Cros-Aarteil S."/>
            <person name="Calhoun S."/>
            <person name="Haridas S."/>
            <person name="Kuo A."/>
            <person name="Mondo S."/>
            <person name="Pangilinan J."/>
            <person name="Riley R."/>
            <person name="LaButti K."/>
            <person name="Andreopoulos B."/>
            <person name="Lipzen A."/>
            <person name="Chen C."/>
            <person name="Yan M."/>
            <person name="Daum C."/>
            <person name="Ng V."/>
            <person name="Clum A."/>
            <person name="Steindorff A."/>
            <person name="Ohm R.A."/>
            <person name="Martin F."/>
            <person name="Silar P."/>
            <person name="Natvig D.O."/>
            <person name="Lalanne C."/>
            <person name="Gautier V."/>
            <person name="Ament-Velasquez S.L."/>
            <person name="Kruys A."/>
            <person name="Hutchinson M.I."/>
            <person name="Powell A.J."/>
            <person name="Barry K."/>
            <person name="Miller A.N."/>
            <person name="Grigoriev I.V."/>
            <person name="Debuchy R."/>
            <person name="Gladieux P."/>
            <person name="Hiltunen Thoren M."/>
            <person name="Johannesson H."/>
        </authorList>
    </citation>
    <scope>NUCLEOTIDE SEQUENCE [LARGE SCALE GENOMIC DNA]</scope>
    <source>
        <strain evidence="3">CBS 284.82</strain>
    </source>
</reference>
<name>A0AAN6P5Z5_9PEZI</name>
<gene>
    <name evidence="2" type="ORF">C8A01DRAFT_50804</name>
</gene>
<dbReference type="EMBL" id="MU854615">
    <property type="protein sequence ID" value="KAK4032386.1"/>
    <property type="molecule type" value="Genomic_DNA"/>
</dbReference>
<protein>
    <submittedName>
        <fullName evidence="2">Uncharacterized protein</fullName>
    </submittedName>
</protein>
<feature type="region of interest" description="Disordered" evidence="1">
    <location>
        <begin position="1"/>
        <end position="50"/>
    </location>
</feature>
<evidence type="ECO:0000313" key="3">
    <source>
        <dbReference type="Proteomes" id="UP001303115"/>
    </source>
</evidence>
<keyword evidence="3" id="KW-1185">Reference proteome</keyword>
<sequence>MGFCDTIPSQGPHHRPGSSQAIKSESSVPPRRLAWAGNSRDQSLRPSFGLPLSSMAVSRRPRSSSKTGKYNSTTTSALEIAGLTKIDRMTSEEDIVKLFNLFVMYPVEVALLQIKLPAAYDLQLRGEVYPDEGRAVRVDIVLGIRGPETVETLAVMEMKNFGVIQDEMHSIMAAKVTSAREARKTTSKSPNLFRCNQPKLLLRQGAAYALRFKTRHVALCDWAVTLYLEFPELDKALLNQKKGSSAGRYVLMHAQTDPSTFHYALLAFFKRAVDEWLLAQTALNKD</sequence>
<dbReference type="AlphaFoldDB" id="A0AAN6P5Z5"/>
<feature type="compositionally biased region" description="Polar residues" evidence="1">
    <location>
        <begin position="17"/>
        <end position="27"/>
    </location>
</feature>
<evidence type="ECO:0000313" key="2">
    <source>
        <dbReference type="EMBL" id="KAK4032386.1"/>
    </source>
</evidence>
<organism evidence="2 3">
    <name type="scientific">Parachaetomium inaequale</name>
    <dbReference type="NCBI Taxonomy" id="2588326"/>
    <lineage>
        <taxon>Eukaryota</taxon>
        <taxon>Fungi</taxon>
        <taxon>Dikarya</taxon>
        <taxon>Ascomycota</taxon>
        <taxon>Pezizomycotina</taxon>
        <taxon>Sordariomycetes</taxon>
        <taxon>Sordariomycetidae</taxon>
        <taxon>Sordariales</taxon>
        <taxon>Chaetomiaceae</taxon>
        <taxon>Parachaetomium</taxon>
    </lineage>
</organism>
<evidence type="ECO:0000256" key="1">
    <source>
        <dbReference type="SAM" id="MobiDB-lite"/>
    </source>
</evidence>